<dbReference type="InterPro" id="IPR037066">
    <property type="entry name" value="Plug_dom_sf"/>
</dbReference>
<keyword evidence="3 10" id="KW-1134">Transmembrane beta strand</keyword>
<evidence type="ECO:0000256" key="13">
    <source>
        <dbReference type="SAM" id="SignalP"/>
    </source>
</evidence>
<keyword evidence="5 13" id="KW-0732">Signal</keyword>
<feature type="domain" description="TonB-dependent receptor plug" evidence="15">
    <location>
        <begin position="55"/>
        <end position="162"/>
    </location>
</feature>
<dbReference type="Pfam" id="PF00593">
    <property type="entry name" value="TonB_dep_Rec_b-barrel"/>
    <property type="match status" value="1"/>
</dbReference>
<comment type="subcellular location">
    <subcellularLocation>
        <location evidence="1 10">Cell outer membrane</location>
        <topology evidence="1 10">Multi-pass membrane protein</topology>
    </subcellularLocation>
</comment>
<dbReference type="SUPFAM" id="SSF56935">
    <property type="entry name" value="Porins"/>
    <property type="match status" value="1"/>
</dbReference>
<dbReference type="InterPro" id="IPR036942">
    <property type="entry name" value="Beta-barrel_TonB_sf"/>
</dbReference>
<evidence type="ECO:0000259" key="15">
    <source>
        <dbReference type="Pfam" id="PF07715"/>
    </source>
</evidence>
<reference evidence="16 17" key="1">
    <citation type="submission" date="2020-05" db="EMBL/GenBank/DDBJ databases">
        <title>Azospirillum oleiclasticum sp. nov, a nitrogen-fixing and heavy crude oil-emulsifying bacterium isolated from the crude oil of Yumen Oilfield.</title>
        <authorList>
            <person name="Wu D."/>
            <person name="Cai M."/>
            <person name="Zhang X."/>
        </authorList>
    </citation>
    <scope>NUCLEOTIDE SEQUENCE [LARGE SCALE GENOMIC DNA]</scope>
    <source>
        <strain evidence="16 17">ROY-1-1-2</strain>
    </source>
</reference>
<keyword evidence="4 10" id="KW-0812">Transmembrane</keyword>
<dbReference type="PROSITE" id="PS52016">
    <property type="entry name" value="TONB_DEPENDENT_REC_3"/>
    <property type="match status" value="1"/>
</dbReference>
<feature type="chain" id="PRO_5045303559" evidence="13">
    <location>
        <begin position="36"/>
        <end position="625"/>
    </location>
</feature>
<evidence type="ECO:0000256" key="5">
    <source>
        <dbReference type="ARBA" id="ARBA00022729"/>
    </source>
</evidence>
<keyword evidence="17" id="KW-1185">Reference proteome</keyword>
<feature type="short sequence motif" description="TonB C-terminal box" evidence="11">
    <location>
        <begin position="608"/>
        <end position="625"/>
    </location>
</feature>
<evidence type="ECO:0000256" key="11">
    <source>
        <dbReference type="PROSITE-ProRule" id="PRU10144"/>
    </source>
</evidence>
<evidence type="ECO:0000256" key="8">
    <source>
        <dbReference type="ARBA" id="ARBA00023136"/>
    </source>
</evidence>
<keyword evidence="9 10" id="KW-0998">Cell outer membrane</keyword>
<comment type="similarity">
    <text evidence="10 12">Belongs to the TonB-dependent receptor family.</text>
</comment>
<evidence type="ECO:0000256" key="7">
    <source>
        <dbReference type="ARBA" id="ARBA00023077"/>
    </source>
</evidence>
<evidence type="ECO:0000259" key="14">
    <source>
        <dbReference type="Pfam" id="PF00593"/>
    </source>
</evidence>
<feature type="domain" description="TonB-dependent receptor-like beta-barrel" evidence="14">
    <location>
        <begin position="205"/>
        <end position="599"/>
    </location>
</feature>
<dbReference type="Gene3D" id="2.40.170.20">
    <property type="entry name" value="TonB-dependent receptor, beta-barrel domain"/>
    <property type="match status" value="1"/>
</dbReference>
<dbReference type="InterPro" id="IPR012910">
    <property type="entry name" value="Plug_dom"/>
</dbReference>
<keyword evidence="6" id="KW-0406">Ion transport</keyword>
<dbReference type="PANTHER" id="PTHR30069">
    <property type="entry name" value="TONB-DEPENDENT OUTER MEMBRANE RECEPTOR"/>
    <property type="match status" value="1"/>
</dbReference>
<evidence type="ECO:0000313" key="17">
    <source>
        <dbReference type="Proteomes" id="UP000584642"/>
    </source>
</evidence>
<keyword evidence="16" id="KW-0675">Receptor</keyword>
<dbReference type="PANTHER" id="PTHR30069:SF53">
    <property type="entry name" value="COLICIN I RECEPTOR-RELATED"/>
    <property type="match status" value="1"/>
</dbReference>
<keyword evidence="2 10" id="KW-0813">Transport</keyword>
<proteinExistence type="inferred from homology"/>
<evidence type="ECO:0000256" key="3">
    <source>
        <dbReference type="ARBA" id="ARBA00022452"/>
    </source>
</evidence>
<evidence type="ECO:0000256" key="9">
    <source>
        <dbReference type="ARBA" id="ARBA00023237"/>
    </source>
</evidence>
<dbReference type="Proteomes" id="UP000584642">
    <property type="component" value="Unassembled WGS sequence"/>
</dbReference>
<dbReference type="Pfam" id="PF07715">
    <property type="entry name" value="Plug"/>
    <property type="match status" value="1"/>
</dbReference>
<dbReference type="CDD" id="cd01347">
    <property type="entry name" value="ligand_gated_channel"/>
    <property type="match status" value="1"/>
</dbReference>
<dbReference type="InterPro" id="IPR000531">
    <property type="entry name" value="Beta-barrel_TonB"/>
</dbReference>
<dbReference type="PROSITE" id="PS51318">
    <property type="entry name" value="TAT"/>
    <property type="match status" value="1"/>
</dbReference>
<evidence type="ECO:0000256" key="2">
    <source>
        <dbReference type="ARBA" id="ARBA00022448"/>
    </source>
</evidence>
<name>A0ABX2T5C7_9PROT</name>
<evidence type="ECO:0000256" key="12">
    <source>
        <dbReference type="RuleBase" id="RU003357"/>
    </source>
</evidence>
<evidence type="ECO:0000256" key="6">
    <source>
        <dbReference type="ARBA" id="ARBA00023065"/>
    </source>
</evidence>
<evidence type="ECO:0000256" key="4">
    <source>
        <dbReference type="ARBA" id="ARBA00022692"/>
    </source>
</evidence>
<evidence type="ECO:0000256" key="10">
    <source>
        <dbReference type="PROSITE-ProRule" id="PRU01360"/>
    </source>
</evidence>
<sequence>MPHTHHRHRLRSLLHAGAALAALAPAIAAAPAALAQVLEAPEVVVSATRIETPPEKVGSSVTVIDGRDIERRGKSQLLDALQSVPGVTITRNGGVGATSQIRVRGADPGQTQVLIDGVQVNDPSSNDNSFNFDALLATGIDRIEVLRGPQSALYGNDAMGGVVDIVTSRGRGPLSVTGLAEAGSHHSYRAAAGVSGGTERAGYALNGAYLRTDGISRVADTTEDDGAKQRALTGKAGVDLTEFWTVDVAGGIFDLRSEYDGFGFDAPYFGKHVLRYGKMDNTVSLFGGRMENILSVSVVDTSRSYDEPDGFIPRSNYDGTRSTLEYRANIHVDEDDTLTLGAQRKLETARIVSDYGGGAVVDLDRTVGTNSFYGQYLFGYDDRLFLTFGARHDDNEDFGTENTVRVTAAYLLKESGTTLRGSVGTGAKAPTLYQLYAPYYGNANLRTEQSVGADFGVEQAFWGKRVTAGVTGFWNRFEDLIAFDDTYVNIARARTLGVEVAVAYRPIDALRLTGTYTYLYSEDLDTGRVLPRRPRHAAALGADWQATERLNVGGDLRFVGPQLDSNFSDRDNAAYTVLDANVSYALTDGVAVFGRIENLFNADYQETLQYDAPGRSFFAGVRATF</sequence>
<feature type="signal peptide" evidence="13">
    <location>
        <begin position="1"/>
        <end position="35"/>
    </location>
</feature>
<evidence type="ECO:0000313" key="16">
    <source>
        <dbReference type="EMBL" id="NYZ19287.1"/>
    </source>
</evidence>
<dbReference type="InterPro" id="IPR039426">
    <property type="entry name" value="TonB-dep_rcpt-like"/>
</dbReference>
<dbReference type="PROSITE" id="PS01156">
    <property type="entry name" value="TONB_DEPENDENT_REC_2"/>
    <property type="match status" value="1"/>
</dbReference>
<dbReference type="InterPro" id="IPR006311">
    <property type="entry name" value="TAT_signal"/>
</dbReference>
<dbReference type="InterPro" id="IPR010917">
    <property type="entry name" value="TonB_rcpt_CS"/>
</dbReference>
<keyword evidence="8 10" id="KW-0472">Membrane</keyword>
<evidence type="ECO:0000256" key="1">
    <source>
        <dbReference type="ARBA" id="ARBA00004571"/>
    </source>
</evidence>
<gene>
    <name evidence="16" type="ORF">HND93_06150</name>
</gene>
<dbReference type="EMBL" id="JABFDB010000002">
    <property type="protein sequence ID" value="NYZ19287.1"/>
    <property type="molecule type" value="Genomic_DNA"/>
</dbReference>
<dbReference type="Gene3D" id="2.170.130.10">
    <property type="entry name" value="TonB-dependent receptor, plug domain"/>
    <property type="match status" value="1"/>
</dbReference>
<comment type="caution">
    <text evidence="16">The sequence shown here is derived from an EMBL/GenBank/DDBJ whole genome shotgun (WGS) entry which is preliminary data.</text>
</comment>
<protein>
    <submittedName>
        <fullName evidence="16">TonB-dependent receptor</fullName>
    </submittedName>
</protein>
<dbReference type="RefSeq" id="WP_180281047.1">
    <property type="nucleotide sequence ID" value="NZ_JABFDB010000002.1"/>
</dbReference>
<organism evidence="16 17">
    <name type="scientific">Azospirillum oleiclasticum</name>
    <dbReference type="NCBI Taxonomy" id="2735135"/>
    <lineage>
        <taxon>Bacteria</taxon>
        <taxon>Pseudomonadati</taxon>
        <taxon>Pseudomonadota</taxon>
        <taxon>Alphaproteobacteria</taxon>
        <taxon>Rhodospirillales</taxon>
        <taxon>Azospirillaceae</taxon>
        <taxon>Azospirillum</taxon>
    </lineage>
</organism>
<keyword evidence="7 12" id="KW-0798">TonB box</keyword>
<accession>A0ABX2T5C7</accession>